<dbReference type="SUPFAM" id="SSF53448">
    <property type="entry name" value="Nucleotide-diphospho-sugar transferases"/>
    <property type="match status" value="1"/>
</dbReference>
<dbReference type="InterPro" id="IPR056764">
    <property type="entry name" value="LbH_EIF2B3/5"/>
</dbReference>
<dbReference type="InterPro" id="IPR051960">
    <property type="entry name" value="eIF2B_gamma"/>
</dbReference>
<dbReference type="OrthoDB" id="10250549at2759"/>
<evidence type="ECO:0000256" key="9">
    <source>
        <dbReference type="SAM" id="MobiDB-lite"/>
    </source>
</evidence>
<feature type="region of interest" description="Disordered" evidence="9">
    <location>
        <begin position="382"/>
        <end position="432"/>
    </location>
</feature>
<feature type="compositionally biased region" description="Acidic residues" evidence="9">
    <location>
        <begin position="416"/>
        <end position="432"/>
    </location>
</feature>
<evidence type="ECO:0000256" key="8">
    <source>
        <dbReference type="ARBA" id="ARBA00046432"/>
    </source>
</evidence>
<dbReference type="PANTHER" id="PTHR45989">
    <property type="entry name" value="TRANSLATION INITIATION FACTOR EIF-2B SUBUNIT GAMMA"/>
    <property type="match status" value="1"/>
</dbReference>
<dbReference type="GeneID" id="30033569"/>
<name>A0A167DYG7_9ASCO</name>
<keyword evidence="4" id="KW-0396">Initiation factor</keyword>
<reference evidence="11 12" key="1">
    <citation type="submission" date="2016-02" db="EMBL/GenBank/DDBJ databases">
        <title>Complete genome sequence and transcriptome regulation of the pentose utilising yeast Sugiyamaella lignohabitans.</title>
        <authorList>
            <person name="Bellasio M."/>
            <person name="Peymann A."/>
            <person name="Valli M."/>
            <person name="Sipitzky M."/>
            <person name="Graf A."/>
            <person name="Sauer M."/>
            <person name="Marx H."/>
            <person name="Mattanovich D."/>
        </authorList>
    </citation>
    <scope>NUCLEOTIDE SEQUENCE [LARGE SCALE GENOMIC DNA]</scope>
    <source>
        <strain evidence="11 12">CBS 10342</strain>
    </source>
</reference>
<dbReference type="SUPFAM" id="SSF51161">
    <property type="entry name" value="Trimeric LpxA-like enzymes"/>
    <property type="match status" value="1"/>
</dbReference>
<comment type="similarity">
    <text evidence="2">Belongs to the eIF-2B gamma/epsilon subunits family.</text>
</comment>
<dbReference type="Proteomes" id="UP000189580">
    <property type="component" value="Chromosome a"/>
</dbReference>
<evidence type="ECO:0000259" key="10">
    <source>
        <dbReference type="Pfam" id="PF25084"/>
    </source>
</evidence>
<dbReference type="Gene3D" id="2.160.10.10">
    <property type="entry name" value="Hexapeptide repeat proteins"/>
    <property type="match status" value="1"/>
</dbReference>
<dbReference type="EMBL" id="CP014501">
    <property type="protein sequence ID" value="ANB13443.1"/>
    <property type="molecule type" value="Genomic_DNA"/>
</dbReference>
<evidence type="ECO:0000256" key="5">
    <source>
        <dbReference type="ARBA" id="ARBA00022917"/>
    </source>
</evidence>
<evidence type="ECO:0000256" key="1">
    <source>
        <dbReference type="ARBA" id="ARBA00004514"/>
    </source>
</evidence>
<keyword evidence="12" id="KW-1185">Reference proteome</keyword>
<dbReference type="Pfam" id="PF25084">
    <property type="entry name" value="LbH_EIF2B"/>
    <property type="match status" value="1"/>
</dbReference>
<proteinExistence type="inferred from homology"/>
<evidence type="ECO:0000313" key="11">
    <source>
        <dbReference type="EMBL" id="ANB13443.1"/>
    </source>
</evidence>
<dbReference type="InterPro" id="IPR011004">
    <property type="entry name" value="Trimer_LpxA-like_sf"/>
</dbReference>
<dbReference type="KEGG" id="slb:AWJ20_1734"/>
<evidence type="ECO:0000256" key="7">
    <source>
        <dbReference type="ARBA" id="ARBA00044229"/>
    </source>
</evidence>
<comment type="subcellular location">
    <subcellularLocation>
        <location evidence="1">Cytoplasm</location>
        <location evidence="1">Cytosol</location>
    </subcellularLocation>
</comment>
<dbReference type="GO" id="GO:0003743">
    <property type="term" value="F:translation initiation factor activity"/>
    <property type="evidence" value="ECO:0007669"/>
    <property type="project" value="UniProtKB-KW"/>
</dbReference>
<dbReference type="GO" id="GO:0002183">
    <property type="term" value="P:cytoplasmic translational initiation"/>
    <property type="evidence" value="ECO:0007669"/>
    <property type="project" value="TreeGrafter"/>
</dbReference>
<dbReference type="GO" id="GO:0005851">
    <property type="term" value="C:eukaryotic translation initiation factor 2B complex"/>
    <property type="evidence" value="ECO:0007669"/>
    <property type="project" value="TreeGrafter"/>
</dbReference>
<comment type="subunit">
    <text evidence="8">Component of the translation initiation factor 2B (eIF2B) complex which is a heterodecamer of two sets of five different subunits: alpha, beta, gamma, delta and epsilon. Subunits alpha, beta and delta comprise a regulatory subcomplex and subunits epsilon and gamma comprise a catalytic subcomplex. Within the complex, the hexameric regulatory complex resides at the center, with the two heterodimeric catalytic subcomplexes bound on opposite sides.</text>
</comment>
<evidence type="ECO:0000256" key="4">
    <source>
        <dbReference type="ARBA" id="ARBA00022540"/>
    </source>
</evidence>
<protein>
    <recommendedName>
        <fullName evidence="6">Translation initiation factor eIF2B subunit gamma</fullName>
    </recommendedName>
    <alternativeName>
        <fullName evidence="7">eIF2B GDP-GTP exchange factor subunit gamma</fullName>
    </alternativeName>
</protein>
<dbReference type="CDD" id="cd04652">
    <property type="entry name" value="LbH_eIF2B_gamma_C"/>
    <property type="match status" value="1"/>
</dbReference>
<gene>
    <name evidence="11" type="primary">GCD1</name>
    <name evidence="11" type="ORF">AWJ20_1734</name>
</gene>
<accession>A0A167DYG7</accession>
<evidence type="ECO:0000256" key="2">
    <source>
        <dbReference type="ARBA" id="ARBA00007878"/>
    </source>
</evidence>
<dbReference type="AlphaFoldDB" id="A0A167DYG7"/>
<evidence type="ECO:0000313" key="12">
    <source>
        <dbReference type="Proteomes" id="UP000189580"/>
    </source>
</evidence>
<feature type="domain" description="EIF2B subunit epsilon/gamma LbH" evidence="10">
    <location>
        <begin position="275"/>
        <end position="351"/>
    </location>
</feature>
<dbReference type="GO" id="GO:0005829">
    <property type="term" value="C:cytosol"/>
    <property type="evidence" value="ECO:0007669"/>
    <property type="project" value="UniProtKB-SubCell"/>
</dbReference>
<dbReference type="GO" id="GO:0005085">
    <property type="term" value="F:guanyl-nucleotide exchange factor activity"/>
    <property type="evidence" value="ECO:0007669"/>
    <property type="project" value="TreeGrafter"/>
</dbReference>
<dbReference type="InterPro" id="IPR029044">
    <property type="entry name" value="Nucleotide-diphossugar_trans"/>
</dbReference>
<sequence>MVQVWLLDQSYGKPNMTLEITVAVSSRHYDEVKCYVEKAHTTENIEVVAVEDIKHSGQILQQLSSKISNDFVVLPCDFITDIDPETLINVHRNNQGGGNALVSGIYYRNNLEAIDKKSLVADYIVHTPDNKSSDPVLLDVYNKEEISGKKALEVRMSMLWRFPYSVVSNKILRASIFFCSHKVLSLLTPDSEDNTRINAQNKNIDKVVRDIARRSWRHRQPLETVAMNIIPATNDLSEPTTFIRVNTISAYLEANRYMMRLQAKKLGPQHNQPAVKGQAAIGADSTLGERTTVSERTSIKRTIIGHDCKIGKKCRITGCVILDGVVIEDDVVLENCVIGKGCNIQSKARLVSCNVEGGYKVAQGFQAKNETLQNLTMESLLDGDSEGESIHGTDALVSSEDEDDDRSDGQSQWEVSEGDDVDSDDDGLFDRS</sequence>
<keyword evidence="3" id="KW-0963">Cytoplasm</keyword>
<dbReference type="RefSeq" id="XP_018735920.1">
    <property type="nucleotide sequence ID" value="XM_018878637.1"/>
</dbReference>
<dbReference type="Gene3D" id="3.90.550.10">
    <property type="entry name" value="Spore Coat Polysaccharide Biosynthesis Protein SpsA, Chain A"/>
    <property type="match status" value="1"/>
</dbReference>
<evidence type="ECO:0000256" key="3">
    <source>
        <dbReference type="ARBA" id="ARBA00022490"/>
    </source>
</evidence>
<keyword evidence="5" id="KW-0648">Protein biosynthesis</keyword>
<evidence type="ECO:0000256" key="6">
    <source>
        <dbReference type="ARBA" id="ARBA00044196"/>
    </source>
</evidence>
<dbReference type="PANTHER" id="PTHR45989:SF1">
    <property type="entry name" value="TRANSLATION INITIATION FACTOR EIF-2B SUBUNIT GAMMA"/>
    <property type="match status" value="1"/>
</dbReference>
<organism evidence="11 12">
    <name type="scientific">Sugiyamaella lignohabitans</name>
    <dbReference type="NCBI Taxonomy" id="796027"/>
    <lineage>
        <taxon>Eukaryota</taxon>
        <taxon>Fungi</taxon>
        <taxon>Dikarya</taxon>
        <taxon>Ascomycota</taxon>
        <taxon>Saccharomycotina</taxon>
        <taxon>Dipodascomycetes</taxon>
        <taxon>Dipodascales</taxon>
        <taxon>Trichomonascaceae</taxon>
        <taxon>Sugiyamaella</taxon>
    </lineage>
</organism>